<dbReference type="PANTHER" id="PTHR12302">
    <property type="entry name" value="EBNA2 BINDING PROTEIN P100"/>
    <property type="match status" value="1"/>
</dbReference>
<evidence type="ECO:0000259" key="1">
    <source>
        <dbReference type="PROSITE" id="PS50830"/>
    </source>
</evidence>
<dbReference type="InterPro" id="IPR035437">
    <property type="entry name" value="SNase_OB-fold_sf"/>
</dbReference>
<name>A0A4D7BB80_9HYPH</name>
<proteinExistence type="predicted"/>
<gene>
    <name evidence="2" type="ORF">E8M01_22185</name>
</gene>
<dbReference type="SUPFAM" id="SSF50199">
    <property type="entry name" value="Staphylococcal nuclease"/>
    <property type="match status" value="1"/>
</dbReference>
<feature type="domain" description="TNase-like" evidence="1">
    <location>
        <begin position="58"/>
        <end position="169"/>
    </location>
</feature>
<sequence length="189" mass="21062">MSWIHQWTAMTRWRRSRRPPVNRAFTTLALALFVIAAGVGAYALRNVPSRPIISGHARVIDGDSLMVAGTEVRIYGVDAPELFQRCTREGREVLCGREAARQLIALIAGQIVTCERRDIDRFGRTVALCRVDGVDLGRALVAGGHAVSYGSYLQEEASARSERKGVWAGQFIRPREWRDRERGRFAPGA</sequence>
<evidence type="ECO:0000313" key="3">
    <source>
        <dbReference type="Proteomes" id="UP000298781"/>
    </source>
</evidence>
<evidence type="ECO:0000313" key="2">
    <source>
        <dbReference type="EMBL" id="QCI66706.1"/>
    </source>
</evidence>
<protein>
    <submittedName>
        <fullName evidence="2">Thermonuclease family protein</fullName>
    </submittedName>
</protein>
<dbReference type="EMBL" id="CP039690">
    <property type="protein sequence ID" value="QCI66706.1"/>
    <property type="molecule type" value="Genomic_DNA"/>
</dbReference>
<dbReference type="InterPro" id="IPR016071">
    <property type="entry name" value="Staphylococal_nuclease_OB-fold"/>
</dbReference>
<dbReference type="OrthoDB" id="9805504at2"/>
<dbReference type="PROSITE" id="PS50830">
    <property type="entry name" value="TNASE_3"/>
    <property type="match status" value="1"/>
</dbReference>
<dbReference type="SMART" id="SM00318">
    <property type="entry name" value="SNc"/>
    <property type="match status" value="1"/>
</dbReference>
<reference evidence="2 3" key="1">
    <citation type="submission" date="2019-04" db="EMBL/GenBank/DDBJ databases">
        <title>Phreatobacter aquaticus sp. nov.</title>
        <authorList>
            <person name="Choi A."/>
        </authorList>
    </citation>
    <scope>NUCLEOTIDE SEQUENCE [LARGE SCALE GENOMIC DNA]</scope>
    <source>
        <strain evidence="2 3">KCTC 52518</strain>
    </source>
</reference>
<accession>A0A4D7BB80</accession>
<dbReference type="Gene3D" id="2.40.50.90">
    <property type="match status" value="1"/>
</dbReference>
<dbReference type="Proteomes" id="UP000298781">
    <property type="component" value="Chromosome"/>
</dbReference>
<organism evidence="2 3">
    <name type="scientific">Phreatobacter stygius</name>
    <dbReference type="NCBI Taxonomy" id="1940610"/>
    <lineage>
        <taxon>Bacteria</taxon>
        <taxon>Pseudomonadati</taxon>
        <taxon>Pseudomonadota</taxon>
        <taxon>Alphaproteobacteria</taxon>
        <taxon>Hyphomicrobiales</taxon>
        <taxon>Phreatobacteraceae</taxon>
        <taxon>Phreatobacter</taxon>
    </lineage>
</organism>
<dbReference type="PANTHER" id="PTHR12302:SF26">
    <property type="entry name" value="BLR1266 PROTEIN"/>
    <property type="match status" value="1"/>
</dbReference>
<keyword evidence="3" id="KW-1185">Reference proteome</keyword>
<dbReference type="AlphaFoldDB" id="A0A4D7BB80"/>
<dbReference type="RefSeq" id="WP_136962146.1">
    <property type="nucleotide sequence ID" value="NZ_CP039690.1"/>
</dbReference>
<dbReference type="KEGG" id="pstg:E8M01_22185"/>
<dbReference type="Pfam" id="PF00565">
    <property type="entry name" value="SNase"/>
    <property type="match status" value="1"/>
</dbReference>